<feature type="compositionally biased region" description="Low complexity" evidence="2">
    <location>
        <begin position="479"/>
        <end position="501"/>
    </location>
</feature>
<dbReference type="PANTHER" id="PTHR12832">
    <property type="entry name" value="TESTIS-SPECIFIC PROTEIN PBS13 T-COMPLEX 11"/>
    <property type="match status" value="1"/>
</dbReference>
<feature type="compositionally biased region" description="Polar residues" evidence="2">
    <location>
        <begin position="506"/>
        <end position="515"/>
    </location>
</feature>
<feature type="compositionally biased region" description="Low complexity" evidence="2">
    <location>
        <begin position="45"/>
        <end position="62"/>
    </location>
</feature>
<feature type="compositionally biased region" description="Low complexity" evidence="2">
    <location>
        <begin position="19"/>
        <end position="37"/>
    </location>
</feature>
<feature type="region of interest" description="Disordered" evidence="2">
    <location>
        <begin position="479"/>
        <end position="520"/>
    </location>
</feature>
<comment type="caution">
    <text evidence="3">The sequence shown here is derived from an EMBL/GenBank/DDBJ whole genome shotgun (WGS) entry which is preliminary data.</text>
</comment>
<dbReference type="EMBL" id="JANBUH010000005">
    <property type="protein sequence ID" value="KAJ2757171.1"/>
    <property type="molecule type" value="Genomic_DNA"/>
</dbReference>
<feature type="compositionally biased region" description="Gly residues" evidence="2">
    <location>
        <begin position="63"/>
        <end position="75"/>
    </location>
</feature>
<keyword evidence="4" id="KW-1185">Reference proteome</keyword>
<dbReference type="Pfam" id="PF05794">
    <property type="entry name" value="Tcp11"/>
    <property type="match status" value="1"/>
</dbReference>
<accession>A0A9W8LEL1</accession>
<evidence type="ECO:0000313" key="3">
    <source>
        <dbReference type="EMBL" id="KAJ2757171.1"/>
    </source>
</evidence>
<name>A0A9W8LEL1_9FUNG</name>
<feature type="region of interest" description="Disordered" evidence="2">
    <location>
        <begin position="1"/>
        <end position="80"/>
    </location>
</feature>
<dbReference type="OrthoDB" id="276323at2759"/>
<dbReference type="GO" id="GO:0010737">
    <property type="term" value="P:protein kinase A signaling"/>
    <property type="evidence" value="ECO:0007669"/>
    <property type="project" value="TreeGrafter"/>
</dbReference>
<sequence>MSESYTTQDTAAHHTQPTSAAGRSDSPGPAGSAAATPDFLSNALSTSRASNNSPPPAVSSGIGASGSGADRGNGSGSSMSLATMVPPAAAADDASCAGAASPASAMPSLSQGQIVSLKRQPLSVDSTGATDIGATTAAATIAVSGTAIADGAHRSVALCEPGSVALSHSVMAVCRGTKRRGSDSSVIFMGVGTSDRDGHSQSAYSTQTASNVAAASPTTCSRKRRSLNVSPPESPASPGGFSPLRRSPSLSLSPSASSATLAQPICGGGSSSCVPGLGHLPNTAAAPPPSPSSERPLLPRSARRLLLVVPPLVTTRRGSLRSADSGSGNLRRTQIRDGLSVPRDSDCTTSPESVLLARARATSSVDINSFSQQQQQMPTAAVGDRGAPPPCTVAAHAAATASPAKASAPGRWARGSDAAAMSMAAAAPPPLGTLAQRPIAPSSPTTFSDATTRLISAIPASAAPAGPIAPPNAAIASASMSTSAPPTVPALAPASASTLASRARRQTQGEAQQTLGPAPSSSAAAAAAAAITKTPVCTLPPINRYTLRELKIQNILQNPRLRHEVLFEPKLEFRPNSSGQLAEAKQRAVINYWAAVDQSLRKSNSAAVSTLTMLLVELREILAEMAEDSPRAELSRHAPELRERLDEERLRQQIAHGVFDAEPVVRYIAAVMRLFAQAAAAQREGAVVHDAAINRVLAYVQRGRVVRALRAAFDVLEAIKIDTANGSIEMYREYMRSTAVTFERSHFNLALQRSSFSLADTTEWWRRAVEGGSCSSGDGTPLSSASTFAAAAAAAASPPCASGASLDAIFAEAARELILDEGQGIPGLFRMDEGRILSIRREAERLAIVGMVFLAFSQFLQLTAAASFTSRRGAAAVAPVMGEFKNANGRVEYERLAAECLLIVPEGCAVKWTEPLLATTKAAATPIAQAEAAAAVLGEVGFSHLVSELVLLAERVLGRIVTCAEVAMLERTLLRTARYECPLREVVEERVSGAIRLHTATLTALNGKVSGTECEAMPQAAKDMLRRSMLLFLAPSLSTLSLRIHAVVSHHWLVYKSFYASSFSSSSSSSSSPLQPFPSLSPL</sequence>
<feature type="region of interest" description="Disordered" evidence="2">
    <location>
        <begin position="192"/>
        <end position="256"/>
    </location>
</feature>
<gene>
    <name evidence="3" type="primary">SOK1</name>
    <name evidence="3" type="ORF">GGI19_000221</name>
</gene>
<feature type="compositionally biased region" description="Low complexity" evidence="2">
    <location>
        <begin position="242"/>
        <end position="256"/>
    </location>
</feature>
<evidence type="ECO:0000256" key="2">
    <source>
        <dbReference type="SAM" id="MobiDB-lite"/>
    </source>
</evidence>
<feature type="compositionally biased region" description="Polar residues" evidence="2">
    <location>
        <begin position="1"/>
        <end position="18"/>
    </location>
</feature>
<reference evidence="3" key="1">
    <citation type="submission" date="2022-07" db="EMBL/GenBank/DDBJ databases">
        <title>Phylogenomic reconstructions and comparative analyses of Kickxellomycotina fungi.</title>
        <authorList>
            <person name="Reynolds N.K."/>
            <person name="Stajich J.E."/>
            <person name="Barry K."/>
            <person name="Grigoriev I.V."/>
            <person name="Crous P."/>
            <person name="Smith M.E."/>
        </authorList>
    </citation>
    <scope>NUCLEOTIDE SEQUENCE</scope>
    <source>
        <strain evidence="3">BCRC 34297</strain>
    </source>
</reference>
<dbReference type="Proteomes" id="UP001140011">
    <property type="component" value="Unassembled WGS sequence"/>
</dbReference>
<evidence type="ECO:0000256" key="1">
    <source>
        <dbReference type="ARBA" id="ARBA00010954"/>
    </source>
</evidence>
<dbReference type="InterPro" id="IPR008862">
    <property type="entry name" value="Tcp11"/>
</dbReference>
<dbReference type="PANTHER" id="PTHR12832:SF11">
    <property type="entry name" value="LD23868P"/>
    <property type="match status" value="1"/>
</dbReference>
<feature type="compositionally biased region" description="Polar residues" evidence="2">
    <location>
        <begin position="200"/>
        <end position="220"/>
    </location>
</feature>
<evidence type="ECO:0000313" key="4">
    <source>
        <dbReference type="Proteomes" id="UP001140011"/>
    </source>
</evidence>
<proteinExistence type="inferred from homology"/>
<comment type="similarity">
    <text evidence="1">Belongs to the TCP11 family.</text>
</comment>
<protein>
    <submittedName>
        <fullName evidence="3">cAMP-mediated signaling protein sok1</fullName>
    </submittedName>
</protein>
<dbReference type="AlphaFoldDB" id="A0A9W8LEL1"/>
<organism evidence="3 4">
    <name type="scientific">Coemansia pectinata</name>
    <dbReference type="NCBI Taxonomy" id="1052879"/>
    <lineage>
        <taxon>Eukaryota</taxon>
        <taxon>Fungi</taxon>
        <taxon>Fungi incertae sedis</taxon>
        <taxon>Zoopagomycota</taxon>
        <taxon>Kickxellomycotina</taxon>
        <taxon>Kickxellomycetes</taxon>
        <taxon>Kickxellales</taxon>
        <taxon>Kickxellaceae</taxon>
        <taxon>Coemansia</taxon>
    </lineage>
</organism>